<comment type="caution">
    <text evidence="1">The sequence shown here is derived from an EMBL/GenBank/DDBJ whole genome shotgun (WGS) entry which is preliminary data.</text>
</comment>
<dbReference type="NCBIfam" id="TIGR02757">
    <property type="entry name" value="TIGR02757 family protein"/>
    <property type="match status" value="1"/>
</dbReference>
<protein>
    <submittedName>
        <fullName evidence="1">TIGR02757 family protein</fullName>
    </submittedName>
</protein>
<dbReference type="RefSeq" id="WP_115550851.1">
    <property type="nucleotide sequence ID" value="NZ_CAPHNE010000051.1"/>
</dbReference>
<gene>
    <name evidence="1" type="ORF">CQA43_01570</name>
</gene>
<dbReference type="InterPro" id="IPR014127">
    <property type="entry name" value="CHP02757"/>
</dbReference>
<evidence type="ECO:0000313" key="2">
    <source>
        <dbReference type="Proteomes" id="UP000256650"/>
    </source>
</evidence>
<dbReference type="SUPFAM" id="SSF48150">
    <property type="entry name" value="DNA-glycosylase"/>
    <property type="match status" value="1"/>
</dbReference>
<keyword evidence="2" id="KW-1185">Reference proteome</keyword>
<dbReference type="Pfam" id="PF09674">
    <property type="entry name" value="DUF2400"/>
    <property type="match status" value="1"/>
</dbReference>
<dbReference type="GO" id="GO:0003824">
    <property type="term" value="F:catalytic activity"/>
    <property type="evidence" value="ECO:0007669"/>
    <property type="project" value="InterPro"/>
</dbReference>
<dbReference type="OrthoDB" id="9773332at2"/>
<organism evidence="1 2">
    <name type="scientific">Helicobacter ganmani</name>
    <dbReference type="NCBI Taxonomy" id="60246"/>
    <lineage>
        <taxon>Bacteria</taxon>
        <taxon>Pseudomonadati</taxon>
        <taxon>Campylobacterota</taxon>
        <taxon>Epsilonproteobacteria</taxon>
        <taxon>Campylobacterales</taxon>
        <taxon>Helicobacteraceae</taxon>
        <taxon>Helicobacter</taxon>
    </lineage>
</organism>
<evidence type="ECO:0000313" key="1">
    <source>
        <dbReference type="EMBL" id="RDU64516.1"/>
    </source>
</evidence>
<dbReference type="GO" id="GO:0006281">
    <property type="term" value="P:DNA repair"/>
    <property type="evidence" value="ECO:0007669"/>
    <property type="project" value="InterPro"/>
</dbReference>
<dbReference type="GeneID" id="82534977"/>
<sequence length="261" mass="30279">MESRLTKQTLQRLKVPKNPSQKFLYHLLEEQYQLFNSQEAINEDLPDPLGIARQFKSDKVALFCALFAYGNVQSILRFLNSCNLNALENLQSCDSVLCTSKVYRFQNNAEIQRFFEALLGLESLQEIFLQGYRSDSIFGGIRSLQNAIYARIEEVTEGLKFLLGVVDSSSPLKRWNLFLRWMVRKDCVDLGKWEKVKTSDLLLPLDTHTFRIARRLGLLKRKTYDFKAVLEITTKLKEFDAKDPVKYDFALYRIGQLGLIE</sequence>
<dbReference type="InterPro" id="IPR011257">
    <property type="entry name" value="DNA_glycosylase"/>
</dbReference>
<reference evidence="1 2" key="1">
    <citation type="submission" date="2018-04" db="EMBL/GenBank/DDBJ databases">
        <title>Novel Campyloabacter and Helicobacter Species and Strains.</title>
        <authorList>
            <person name="Mannion A.J."/>
            <person name="Shen Z."/>
            <person name="Fox J.G."/>
        </authorList>
    </citation>
    <scope>NUCLEOTIDE SEQUENCE [LARGE SCALE GENOMIC DNA]</scope>
    <source>
        <strain evidence="1 2">MIT 99-5101</strain>
    </source>
</reference>
<dbReference type="AlphaFoldDB" id="A0A3D8IHX2"/>
<name>A0A3D8IHX2_9HELI</name>
<accession>A0A3D8IHX2</accession>
<proteinExistence type="predicted"/>
<dbReference type="EMBL" id="NXLS01000001">
    <property type="protein sequence ID" value="RDU64516.1"/>
    <property type="molecule type" value="Genomic_DNA"/>
</dbReference>
<dbReference type="Proteomes" id="UP000256650">
    <property type="component" value="Unassembled WGS sequence"/>
</dbReference>